<dbReference type="Pfam" id="PF01074">
    <property type="entry name" value="Glyco_hydro_38N"/>
    <property type="match status" value="1"/>
</dbReference>
<evidence type="ECO:0000259" key="8">
    <source>
        <dbReference type="SMART" id="SM00872"/>
    </source>
</evidence>
<evidence type="ECO:0000313" key="10">
    <source>
        <dbReference type="Proteomes" id="UP001195483"/>
    </source>
</evidence>
<evidence type="ECO:0000313" key="9">
    <source>
        <dbReference type="EMBL" id="KAK3585741.1"/>
    </source>
</evidence>
<dbReference type="SUPFAM" id="SSF88713">
    <property type="entry name" value="Glycoside hydrolase/deacetylase"/>
    <property type="match status" value="1"/>
</dbReference>
<feature type="domain" description="Glycoside hydrolase family 38 central" evidence="8">
    <location>
        <begin position="516"/>
        <end position="599"/>
    </location>
</feature>
<dbReference type="Pfam" id="PF09261">
    <property type="entry name" value="Alpha-mann_mid"/>
    <property type="match status" value="1"/>
</dbReference>
<proteinExistence type="inferred from homology"/>
<dbReference type="InterPro" id="IPR027291">
    <property type="entry name" value="Glyco_hydro_38_N_sf"/>
</dbReference>
<evidence type="ECO:0000256" key="5">
    <source>
        <dbReference type="ARBA" id="ARBA00022801"/>
    </source>
</evidence>
<reference evidence="9" key="2">
    <citation type="journal article" date="2021" name="Genome Biol. Evol.">
        <title>Developing a high-quality reference genome for a parasitic bivalve with doubly uniparental inheritance (Bivalvia: Unionida).</title>
        <authorList>
            <person name="Smith C.H."/>
        </authorList>
    </citation>
    <scope>NUCLEOTIDE SEQUENCE</scope>
    <source>
        <strain evidence="9">CHS0354</strain>
        <tissue evidence="9">Mantle</tissue>
    </source>
</reference>
<evidence type="ECO:0000256" key="2">
    <source>
        <dbReference type="ARBA" id="ARBA00009792"/>
    </source>
</evidence>
<dbReference type="SUPFAM" id="SSF49785">
    <property type="entry name" value="Galactose-binding domain-like"/>
    <property type="match status" value="1"/>
</dbReference>
<dbReference type="InterPro" id="IPR041147">
    <property type="entry name" value="GH38_C"/>
</dbReference>
<dbReference type="InterPro" id="IPR008979">
    <property type="entry name" value="Galactose-bd-like_sf"/>
</dbReference>
<dbReference type="InterPro" id="IPR011013">
    <property type="entry name" value="Gal_mutarotase_sf_dom"/>
</dbReference>
<dbReference type="Pfam" id="PF07748">
    <property type="entry name" value="Glyco_hydro_38C"/>
    <property type="match status" value="1"/>
</dbReference>
<dbReference type="GO" id="GO:0009313">
    <property type="term" value="P:oligosaccharide catabolic process"/>
    <property type="evidence" value="ECO:0007669"/>
    <property type="project" value="TreeGrafter"/>
</dbReference>
<dbReference type="GO" id="GO:0030246">
    <property type="term" value="F:carbohydrate binding"/>
    <property type="evidence" value="ECO:0007669"/>
    <property type="project" value="InterPro"/>
</dbReference>
<keyword evidence="4" id="KW-0479">Metal-binding</keyword>
<dbReference type="CDD" id="cd10813">
    <property type="entry name" value="GH38N_AMII_Man2C1"/>
    <property type="match status" value="1"/>
</dbReference>
<dbReference type="Pfam" id="PF17677">
    <property type="entry name" value="Glyco_hydro38C2"/>
    <property type="match status" value="1"/>
</dbReference>
<dbReference type="InterPro" id="IPR028995">
    <property type="entry name" value="Glyco_hydro_57/38_cen_sf"/>
</dbReference>
<dbReference type="InterPro" id="IPR015341">
    <property type="entry name" value="Glyco_hydro_38_cen"/>
</dbReference>
<dbReference type="AlphaFoldDB" id="A0AAE0S5H9"/>
<dbReference type="SMART" id="SM00872">
    <property type="entry name" value="Alpha-mann_mid"/>
    <property type="match status" value="1"/>
</dbReference>
<organism evidence="9 10">
    <name type="scientific">Potamilus streckersoni</name>
    <dbReference type="NCBI Taxonomy" id="2493646"/>
    <lineage>
        <taxon>Eukaryota</taxon>
        <taxon>Metazoa</taxon>
        <taxon>Spiralia</taxon>
        <taxon>Lophotrochozoa</taxon>
        <taxon>Mollusca</taxon>
        <taxon>Bivalvia</taxon>
        <taxon>Autobranchia</taxon>
        <taxon>Heteroconchia</taxon>
        <taxon>Palaeoheterodonta</taxon>
        <taxon>Unionida</taxon>
        <taxon>Unionoidea</taxon>
        <taxon>Unionidae</taxon>
        <taxon>Ambleminae</taxon>
        <taxon>Lampsilini</taxon>
        <taxon>Potamilus</taxon>
    </lineage>
</organism>
<reference evidence="9" key="3">
    <citation type="submission" date="2023-05" db="EMBL/GenBank/DDBJ databases">
        <authorList>
            <person name="Smith C.H."/>
        </authorList>
    </citation>
    <scope>NUCLEOTIDE SEQUENCE</scope>
    <source>
        <strain evidence="9">CHS0354</strain>
        <tissue evidence="9">Mantle</tissue>
    </source>
</reference>
<dbReference type="Proteomes" id="UP001195483">
    <property type="component" value="Unassembled WGS sequence"/>
</dbReference>
<dbReference type="InterPro" id="IPR054723">
    <property type="entry name" value="Ams1-like_N"/>
</dbReference>
<dbReference type="Gene3D" id="1.20.1270.50">
    <property type="entry name" value="Glycoside hydrolase family 38, central domain"/>
    <property type="match status" value="1"/>
</dbReference>
<comment type="caution">
    <text evidence="9">The sequence shown here is derived from an EMBL/GenBank/DDBJ whole genome shotgun (WGS) entry which is preliminary data.</text>
</comment>
<dbReference type="PANTHER" id="PTHR46017:SF1">
    <property type="entry name" value="ALPHA-MANNOSIDASE 2C1"/>
    <property type="match status" value="1"/>
</dbReference>
<comment type="similarity">
    <text evidence="2">Belongs to the glycosyl hydrolase 38 family.</text>
</comment>
<sequence length="1063" mass="121277">MDHVVMKHKRTTLERAEKFISPLYFTDINLYGRVYPKCSPVTSIQHYAAPGRIPYEKAVKGDYSPAQVGQSFGPSWSTHWFCVEIDVPSDWMGEEVRLRWNSNSEALIWINGQPIQGFSGENNRTDFILTESLKDNESHKTVYIEMACNGLFGAGDNGMINPPNPNRTFTLSKAEVAVFDRAVYNLIREVELLHDMAQHLPEGSERGYQALYTVNQMINAINFEDRSTFEKAHMIAQKFLSQKNGDSQHVIHAMGHCHIDTAWLWPYAETIRKCARSWSISIRLMEKYKDFTFTCSQAQQYEWVKQHYPSLFEEIKKFVKRGQFIPVGGSWVEMDGNIPSGEAFIRQFLFGQRFFQQEFGVTCKEFWLPDTFGYSAQLPQIMRQCGITRFLTQKLSWNLVNKFPHHTFWWQGIDGSKVLAHFPPGDSYEMKGFVKEVLYTVENFRDKGRSGKSAYLFGFGDGGHGPSEDMLERLKRMKDVDGLARVRMSSPDEFFSKVEMEDGHKLCRWAGELYLELHNGTYTTHAKVKQNNRNSEFLLHNVEFYATMAALKMTANQNEYKYPAAELSRLWKLLLLNQFHDVLPGSSIGMVYEDAHAYYKDIRESAGRLISEAQNALIGSLEEKAADAETVTSVFNSLGWERVEVVCVPESENSTDMPPQNKRKKKGTQVDSEGNSLAFVRVPSYGYQIISLENIPAPVTASILEGDLIKLENNKVMAVIDKIGRVIQMSIKGQDRYRNAVCSKNPANQFVIYDDIPLYWDAWDVMDYHLETRKPVTDLLEPVRILDKGPLRASVKFSLKIGKDSTLHQIIILDAESPCLHFETQVSWHENHKFLKVEFPTSVHTFEATYEIQYGHLKRPNHYNTSWDSARFEVCGHKWADLSECGYGVAVLNDCKYGYSAIDNILRLSLLRSPKTPDADADMGEHSFRYALMPHLGSYQEAGVIQEAYNFNCPLSLCKMKVMPALLDTSSYFSLSTRQVVLETVKMSEDGQGDLILRMYEAFGGQEQATLTTSFDFKQVVRCNSLEENDPTLESDSLNLGTAGRSVTCTLCPFQILTLRITI</sequence>
<dbReference type="PANTHER" id="PTHR46017">
    <property type="entry name" value="ALPHA-MANNOSIDASE 2C1"/>
    <property type="match status" value="1"/>
</dbReference>
<dbReference type="InterPro" id="IPR000602">
    <property type="entry name" value="Glyco_hydro_38_N"/>
</dbReference>
<keyword evidence="5" id="KW-0378">Hydrolase</keyword>
<dbReference type="FunFam" id="3.20.110.10:FF:000002">
    <property type="entry name" value="alpha-mannosidase 2C1 isoform X1"/>
    <property type="match status" value="1"/>
</dbReference>
<dbReference type="Gene3D" id="2.60.120.260">
    <property type="entry name" value="Galactose-binding domain-like"/>
    <property type="match status" value="1"/>
</dbReference>
<dbReference type="SUPFAM" id="SSF74650">
    <property type="entry name" value="Galactose mutarotase-like"/>
    <property type="match status" value="1"/>
</dbReference>
<accession>A0AAE0S5H9</accession>
<dbReference type="FunFam" id="1.20.1270.50:FF:000004">
    <property type="entry name" value="alpha-mannosidase 2C1 isoform X1"/>
    <property type="match status" value="1"/>
</dbReference>
<evidence type="ECO:0000256" key="6">
    <source>
        <dbReference type="ARBA" id="ARBA00023295"/>
    </source>
</evidence>
<dbReference type="Gene3D" id="2.70.98.30">
    <property type="entry name" value="Golgi alpha-mannosidase II, domain 4"/>
    <property type="match status" value="1"/>
</dbReference>
<dbReference type="InterPro" id="IPR011330">
    <property type="entry name" value="Glyco_hydro/deAcase_b/a-brl"/>
</dbReference>
<evidence type="ECO:0000256" key="1">
    <source>
        <dbReference type="ARBA" id="ARBA00000365"/>
    </source>
</evidence>
<keyword evidence="10" id="KW-1185">Reference proteome</keyword>
<feature type="region of interest" description="Disordered" evidence="7">
    <location>
        <begin position="650"/>
        <end position="670"/>
    </location>
</feature>
<dbReference type="Gene3D" id="3.20.110.10">
    <property type="entry name" value="Glycoside hydrolase 38, N terminal domain"/>
    <property type="match status" value="1"/>
</dbReference>
<dbReference type="SUPFAM" id="SSF88688">
    <property type="entry name" value="Families 57/38 glycoside transferase middle domain"/>
    <property type="match status" value="1"/>
</dbReference>
<dbReference type="GO" id="GO:0046872">
    <property type="term" value="F:metal ion binding"/>
    <property type="evidence" value="ECO:0007669"/>
    <property type="project" value="UniProtKB-KW"/>
</dbReference>
<evidence type="ECO:0000256" key="7">
    <source>
        <dbReference type="SAM" id="MobiDB-lite"/>
    </source>
</evidence>
<dbReference type="InterPro" id="IPR037094">
    <property type="entry name" value="Glyco_hydro_38_cen_sf"/>
</dbReference>
<protein>
    <recommendedName>
        <fullName evidence="3">alpha-mannosidase</fullName>
        <ecNumber evidence="3">3.2.1.24</ecNumber>
    </recommendedName>
</protein>
<dbReference type="GO" id="GO:0004559">
    <property type="term" value="F:alpha-mannosidase activity"/>
    <property type="evidence" value="ECO:0007669"/>
    <property type="project" value="UniProtKB-EC"/>
</dbReference>
<keyword evidence="6" id="KW-0326">Glycosidase</keyword>
<dbReference type="GO" id="GO:0006013">
    <property type="term" value="P:mannose metabolic process"/>
    <property type="evidence" value="ECO:0007669"/>
    <property type="project" value="InterPro"/>
</dbReference>
<comment type="catalytic activity">
    <reaction evidence="1">
        <text>Hydrolysis of terminal, non-reducing alpha-D-mannose residues in alpha-D-mannosides.</text>
        <dbReference type="EC" id="3.2.1.24"/>
    </reaction>
</comment>
<evidence type="ECO:0000256" key="3">
    <source>
        <dbReference type="ARBA" id="ARBA00012752"/>
    </source>
</evidence>
<dbReference type="EMBL" id="JAEAOA010001233">
    <property type="protein sequence ID" value="KAK3585741.1"/>
    <property type="molecule type" value="Genomic_DNA"/>
</dbReference>
<dbReference type="FunFam" id="2.70.98.30:FF:000001">
    <property type="entry name" value="alpha-mannosidase 2C1 isoform X2"/>
    <property type="match status" value="1"/>
</dbReference>
<dbReference type="InterPro" id="IPR011682">
    <property type="entry name" value="Glyco_hydro_38_C"/>
</dbReference>
<gene>
    <name evidence="9" type="ORF">CHS0354_020315</name>
</gene>
<reference evidence="9" key="1">
    <citation type="journal article" date="2021" name="Genome Biol. Evol.">
        <title>A High-Quality Reference Genome for a Parasitic Bivalve with Doubly Uniparental Inheritance (Bivalvia: Unionida).</title>
        <authorList>
            <person name="Smith C.H."/>
        </authorList>
    </citation>
    <scope>NUCLEOTIDE SEQUENCE</scope>
    <source>
        <strain evidence="9">CHS0354</strain>
    </source>
</reference>
<dbReference type="Gene3D" id="2.60.40.2220">
    <property type="match status" value="1"/>
</dbReference>
<dbReference type="EC" id="3.2.1.24" evidence="3"/>
<dbReference type="Pfam" id="PF22907">
    <property type="entry name" value="Ams1-like_1st"/>
    <property type="match status" value="1"/>
</dbReference>
<name>A0AAE0S5H9_9BIVA</name>
<evidence type="ECO:0000256" key="4">
    <source>
        <dbReference type="ARBA" id="ARBA00022723"/>
    </source>
</evidence>